<evidence type="ECO:0000313" key="2">
    <source>
        <dbReference type="Proteomes" id="UP000297910"/>
    </source>
</evidence>
<protein>
    <submittedName>
        <fullName evidence="1">Uncharacterized protein</fullName>
    </submittedName>
</protein>
<proteinExistence type="predicted"/>
<keyword evidence="2" id="KW-1185">Reference proteome</keyword>
<reference evidence="1 2" key="1">
    <citation type="submission" date="2017-12" db="EMBL/GenBank/DDBJ databases">
        <title>Comparative genomics of Botrytis spp.</title>
        <authorList>
            <person name="Valero-Jimenez C.A."/>
            <person name="Tapia P."/>
            <person name="Veloso J."/>
            <person name="Silva-Moreno E."/>
            <person name="Staats M."/>
            <person name="Valdes J.H."/>
            <person name="Van Kan J.A.L."/>
        </authorList>
    </citation>
    <scope>NUCLEOTIDE SEQUENCE [LARGE SCALE GENOMIC DNA]</scope>
    <source>
        <strain evidence="1 2">Bp0003</strain>
    </source>
</reference>
<organism evidence="1 2">
    <name type="scientific">Botrytis paeoniae</name>
    <dbReference type="NCBI Taxonomy" id="278948"/>
    <lineage>
        <taxon>Eukaryota</taxon>
        <taxon>Fungi</taxon>
        <taxon>Dikarya</taxon>
        <taxon>Ascomycota</taxon>
        <taxon>Pezizomycotina</taxon>
        <taxon>Leotiomycetes</taxon>
        <taxon>Helotiales</taxon>
        <taxon>Sclerotiniaceae</taxon>
        <taxon>Botrytis</taxon>
    </lineage>
</organism>
<dbReference type="AlphaFoldDB" id="A0A4Z1FN53"/>
<evidence type="ECO:0000313" key="1">
    <source>
        <dbReference type="EMBL" id="TGO23993.1"/>
    </source>
</evidence>
<accession>A0A4Z1FN53</accession>
<sequence length="366" mass="41021">MDFFAMQFFPLRKNRLLNQDESATTCSSLPITLQPKPLAIGVVSKNPTTVNPASAISPHEDTHQAEAADKKEILLTEQEHATSCLQLDFLARLIGTINLKKELQDPSPPFGFGALLLEPIGSAKQDVESDNETQVAHPANFLILVPLLKTPRIKDIRCEGEHYHYYGITSPDIIIAEATKFVSDNSSVFRWSVKKTLAKFLALTIQDSKNDCQVNPEAVWFVVRMTQKSDESAIPRWHRDGRMIECTDTVHALHCRYATTLLGPTTLVLQEAEMVTQGMKQHVGKRRETANALVGEKPLEITRGQIIRFSWGQEDSPVHSEPDLVAERVFISCIYGSISEIKDITATRRQKIGDLQAQFRTEETQT</sequence>
<name>A0A4Z1FN53_9HELO</name>
<gene>
    <name evidence="1" type="ORF">BPAE_0115g00230</name>
</gene>
<dbReference type="Proteomes" id="UP000297910">
    <property type="component" value="Unassembled WGS sequence"/>
</dbReference>
<comment type="caution">
    <text evidence="1">The sequence shown here is derived from an EMBL/GenBank/DDBJ whole genome shotgun (WGS) entry which is preliminary data.</text>
</comment>
<dbReference type="EMBL" id="PQXI01000115">
    <property type="protein sequence ID" value="TGO23993.1"/>
    <property type="molecule type" value="Genomic_DNA"/>
</dbReference>